<evidence type="ECO:0000256" key="1">
    <source>
        <dbReference type="ARBA" id="ARBA00022490"/>
    </source>
</evidence>
<sequence>MLINKRWVFCCDDDIKVLAVDLQIPGLQLSYEGRCGLHTDFDYTYCYALGYAAGALLHAGKTVLISSVGNLSAPVEEWTVGGTTLTVLMDVERTEESL</sequence>
<dbReference type="PANTHER" id="PTHR43650:SF1">
    <property type="entry name" value="PYROPHOSPHATE--FRUCTOSE 6-PHOSPHATE 1-PHOSPHOTRANSFERASE SUBUNIT BETA 2"/>
    <property type="match status" value="1"/>
</dbReference>
<protein>
    <submittedName>
        <fullName evidence="3">Uncharacterized protein</fullName>
    </submittedName>
</protein>
<evidence type="ECO:0000313" key="3">
    <source>
        <dbReference type="EMBL" id="KAI3951168.1"/>
    </source>
</evidence>
<dbReference type="GO" id="GO:0009749">
    <property type="term" value="P:response to glucose"/>
    <property type="evidence" value="ECO:0007669"/>
    <property type="project" value="TreeGrafter"/>
</dbReference>
<gene>
    <name evidence="3" type="ORF">MKW98_028572</name>
</gene>
<dbReference type="GO" id="GO:0047334">
    <property type="term" value="F:diphosphate-fructose-6-phosphate 1-phosphotransferase activity"/>
    <property type="evidence" value="ECO:0007669"/>
    <property type="project" value="TreeGrafter"/>
</dbReference>
<dbReference type="Proteomes" id="UP001202328">
    <property type="component" value="Unassembled WGS sequence"/>
</dbReference>
<dbReference type="InterPro" id="IPR035966">
    <property type="entry name" value="PKF_sf"/>
</dbReference>
<dbReference type="AlphaFoldDB" id="A0AAD4TA94"/>
<proteinExistence type="predicted"/>
<dbReference type="GO" id="GO:0005829">
    <property type="term" value="C:cytosol"/>
    <property type="evidence" value="ECO:0007669"/>
    <property type="project" value="TreeGrafter"/>
</dbReference>
<dbReference type="PANTHER" id="PTHR43650">
    <property type="entry name" value="PYROPHOSPHATE--FRUCTOSE 6-PHOSPHATE 1-PHOSPHOTRANSFERASE"/>
    <property type="match status" value="1"/>
</dbReference>
<dbReference type="Gene3D" id="3.40.50.450">
    <property type="match status" value="1"/>
</dbReference>
<evidence type="ECO:0000256" key="2">
    <source>
        <dbReference type="ARBA" id="ARBA00023152"/>
    </source>
</evidence>
<evidence type="ECO:0000313" key="4">
    <source>
        <dbReference type="Proteomes" id="UP001202328"/>
    </source>
</evidence>
<organism evidence="3 4">
    <name type="scientific">Papaver atlanticum</name>
    <dbReference type="NCBI Taxonomy" id="357466"/>
    <lineage>
        <taxon>Eukaryota</taxon>
        <taxon>Viridiplantae</taxon>
        <taxon>Streptophyta</taxon>
        <taxon>Embryophyta</taxon>
        <taxon>Tracheophyta</taxon>
        <taxon>Spermatophyta</taxon>
        <taxon>Magnoliopsida</taxon>
        <taxon>Ranunculales</taxon>
        <taxon>Papaveraceae</taxon>
        <taxon>Papaveroideae</taxon>
        <taxon>Papaver</taxon>
    </lineage>
</organism>
<keyword evidence="1" id="KW-0963">Cytoplasm</keyword>
<name>A0AAD4TA94_9MAGN</name>
<reference evidence="3" key="1">
    <citation type="submission" date="2022-04" db="EMBL/GenBank/DDBJ databases">
        <title>A functionally conserved STORR gene fusion in Papaver species that diverged 16.8 million years ago.</title>
        <authorList>
            <person name="Catania T."/>
        </authorList>
    </citation>
    <scope>NUCLEOTIDE SEQUENCE</scope>
    <source>
        <strain evidence="3">S-188037</strain>
    </source>
</reference>
<comment type="caution">
    <text evidence="3">The sequence shown here is derived from an EMBL/GenBank/DDBJ whole genome shotgun (WGS) entry which is preliminary data.</text>
</comment>
<keyword evidence="4" id="KW-1185">Reference proteome</keyword>
<dbReference type="GO" id="GO:0003872">
    <property type="term" value="F:6-phosphofructokinase activity"/>
    <property type="evidence" value="ECO:0007669"/>
    <property type="project" value="InterPro"/>
</dbReference>
<keyword evidence="2" id="KW-0324">Glycolysis</keyword>
<accession>A0AAD4TA94</accession>
<dbReference type="SUPFAM" id="SSF53784">
    <property type="entry name" value="Phosphofructokinase"/>
    <property type="match status" value="1"/>
</dbReference>
<dbReference type="GO" id="GO:0015979">
    <property type="term" value="P:photosynthesis"/>
    <property type="evidence" value="ECO:0007669"/>
    <property type="project" value="TreeGrafter"/>
</dbReference>
<dbReference type="EMBL" id="JAJJMB010002559">
    <property type="protein sequence ID" value="KAI3951168.1"/>
    <property type="molecule type" value="Genomic_DNA"/>
</dbReference>